<accession>A0A0B5AGM8</accession>
<dbReference type="HOGENOM" id="CLU_2879871_0_0_9"/>
<keyword evidence="1" id="KW-0812">Transmembrane</keyword>
<gene>
    <name evidence="2" type="ORF">JMA_01830</name>
</gene>
<organism evidence="2 3">
    <name type="scientific">Jeotgalibacillus malaysiensis</name>
    <dbReference type="NCBI Taxonomy" id="1508404"/>
    <lineage>
        <taxon>Bacteria</taxon>
        <taxon>Bacillati</taxon>
        <taxon>Bacillota</taxon>
        <taxon>Bacilli</taxon>
        <taxon>Bacillales</taxon>
        <taxon>Caryophanaceae</taxon>
        <taxon>Jeotgalibacillus</taxon>
    </lineage>
</organism>
<proteinExistence type="predicted"/>
<evidence type="ECO:0000313" key="2">
    <source>
        <dbReference type="EMBL" id="AJD89500.1"/>
    </source>
</evidence>
<protein>
    <submittedName>
        <fullName evidence="2">Uncharacterized protein</fullName>
    </submittedName>
</protein>
<keyword evidence="1" id="KW-1133">Transmembrane helix</keyword>
<name>A0A0B5AGM8_9BACL</name>
<evidence type="ECO:0000256" key="1">
    <source>
        <dbReference type="SAM" id="Phobius"/>
    </source>
</evidence>
<keyword evidence="3" id="KW-1185">Reference proteome</keyword>
<dbReference type="AlphaFoldDB" id="A0A0B5AGM8"/>
<keyword evidence="1" id="KW-0472">Membrane</keyword>
<dbReference type="OrthoDB" id="2454561at2"/>
<feature type="transmembrane region" description="Helical" evidence="1">
    <location>
        <begin position="36"/>
        <end position="51"/>
    </location>
</feature>
<dbReference type="EMBL" id="CP009416">
    <property type="protein sequence ID" value="AJD89500.1"/>
    <property type="molecule type" value="Genomic_DNA"/>
</dbReference>
<dbReference type="STRING" id="1508404.JMA_01830"/>
<feature type="transmembrane region" description="Helical" evidence="1">
    <location>
        <begin position="12"/>
        <end position="30"/>
    </location>
</feature>
<dbReference type="BioCyc" id="JESP1508404:G14D9-9387-MONOMER"/>
<dbReference type="Proteomes" id="UP000031449">
    <property type="component" value="Chromosome"/>
</dbReference>
<evidence type="ECO:0000313" key="3">
    <source>
        <dbReference type="Proteomes" id="UP000031449"/>
    </source>
</evidence>
<dbReference type="KEGG" id="jeo:JMA_01830"/>
<reference evidence="2 3" key="1">
    <citation type="submission" date="2014-08" db="EMBL/GenBank/DDBJ databases">
        <title>Complete genome of a marine bacteria Jeotgalibacillus malaysiensis.</title>
        <authorList>
            <person name="Yaakop A.S."/>
            <person name="Chan K.-G."/>
            <person name="Goh K.M."/>
        </authorList>
    </citation>
    <scope>NUCLEOTIDE SEQUENCE [LARGE SCALE GENOMIC DNA]</scope>
    <source>
        <strain evidence="2 3">D5</strain>
    </source>
</reference>
<sequence>MKKYKTWKRIYLALLILFGILIPLELLVWLFGSEKFPFTTIAIGAFIFVYRKRHLEQLENQAF</sequence>